<dbReference type="EMBL" id="BSUZ01000001">
    <property type="protein sequence ID" value="GMA86806.1"/>
    <property type="molecule type" value="Genomic_DNA"/>
</dbReference>
<feature type="region of interest" description="Disordered" evidence="1">
    <location>
        <begin position="165"/>
        <end position="226"/>
    </location>
</feature>
<evidence type="ECO:0000313" key="2">
    <source>
        <dbReference type="EMBL" id="GMA86806.1"/>
    </source>
</evidence>
<evidence type="ECO:0000256" key="1">
    <source>
        <dbReference type="SAM" id="MobiDB-lite"/>
    </source>
</evidence>
<keyword evidence="3" id="KW-1185">Reference proteome</keyword>
<feature type="region of interest" description="Disordered" evidence="1">
    <location>
        <begin position="1"/>
        <end position="50"/>
    </location>
</feature>
<dbReference type="Proteomes" id="UP001157017">
    <property type="component" value="Unassembled WGS sequence"/>
</dbReference>
<feature type="compositionally biased region" description="Basic and acidic residues" evidence="1">
    <location>
        <begin position="165"/>
        <end position="176"/>
    </location>
</feature>
<accession>A0ABQ6JGZ0</accession>
<organism evidence="2 3">
    <name type="scientific">Angustibacter aerolatus</name>
    <dbReference type="NCBI Taxonomy" id="1162965"/>
    <lineage>
        <taxon>Bacteria</taxon>
        <taxon>Bacillati</taxon>
        <taxon>Actinomycetota</taxon>
        <taxon>Actinomycetes</taxon>
        <taxon>Kineosporiales</taxon>
        <taxon>Kineosporiaceae</taxon>
    </lineage>
</organism>
<proteinExistence type="predicted"/>
<gene>
    <name evidence="2" type="ORF">GCM10025868_20560</name>
</gene>
<name>A0ABQ6JGZ0_9ACTN</name>
<sequence length="226" mass="23373">MTAAWSPIDIPVRGSRLRGTSGRRPRAQPRQGPGPLADRPGPAQGEQGAPQVVVDGDGRVARAVDAARDAALDLAERDLVGDQHRGLEAGAAGLLDVVGGGPGREPRAQHRLPRQVEISAVLQHRSRCDLAHPLPGQPEARDQPVERGDQHVLVARLRVRAVGPGERDAVAPEHRGAAGVRGSAMVPPSDGGRCAEKVTGAGGAGAQGDRSPQGVVRGVRPTTSAH</sequence>
<reference evidence="3" key="1">
    <citation type="journal article" date="2019" name="Int. J. Syst. Evol. Microbiol.">
        <title>The Global Catalogue of Microorganisms (GCM) 10K type strain sequencing project: providing services to taxonomists for standard genome sequencing and annotation.</title>
        <authorList>
            <consortium name="The Broad Institute Genomics Platform"/>
            <consortium name="The Broad Institute Genome Sequencing Center for Infectious Disease"/>
            <person name="Wu L."/>
            <person name="Ma J."/>
        </authorList>
    </citation>
    <scope>NUCLEOTIDE SEQUENCE [LARGE SCALE GENOMIC DNA]</scope>
    <source>
        <strain evidence="3">NBRC 108730</strain>
    </source>
</reference>
<protein>
    <submittedName>
        <fullName evidence="2">Uncharacterized protein</fullName>
    </submittedName>
</protein>
<comment type="caution">
    <text evidence="2">The sequence shown here is derived from an EMBL/GenBank/DDBJ whole genome shotgun (WGS) entry which is preliminary data.</text>
</comment>
<evidence type="ECO:0000313" key="3">
    <source>
        <dbReference type="Proteomes" id="UP001157017"/>
    </source>
</evidence>